<feature type="transmembrane region" description="Helical" evidence="1">
    <location>
        <begin position="9"/>
        <end position="29"/>
    </location>
</feature>
<keyword evidence="1" id="KW-1133">Transmembrane helix</keyword>
<evidence type="ECO:0000256" key="1">
    <source>
        <dbReference type="SAM" id="Phobius"/>
    </source>
</evidence>
<gene>
    <name evidence="3" type="ORF">FM101_11630</name>
</gene>
<protein>
    <recommendedName>
        <fullName evidence="2">CAAX prenyl protease 2/Lysostaphin resistance protein A-like domain-containing protein</fullName>
    </recommendedName>
</protein>
<dbReference type="InterPro" id="IPR003675">
    <property type="entry name" value="Rce1/LyrA-like_dom"/>
</dbReference>
<keyword evidence="1" id="KW-0472">Membrane</keyword>
<feature type="transmembrane region" description="Helical" evidence="1">
    <location>
        <begin position="274"/>
        <end position="297"/>
    </location>
</feature>
<dbReference type="AlphaFoldDB" id="A0A1R4GMX0"/>
<proteinExistence type="predicted"/>
<evidence type="ECO:0000313" key="3">
    <source>
        <dbReference type="EMBL" id="SJM69222.1"/>
    </source>
</evidence>
<feature type="transmembrane region" description="Helical" evidence="1">
    <location>
        <begin position="246"/>
        <end position="268"/>
    </location>
</feature>
<organism evidence="3 4">
    <name type="scientific">Arthrobacter rhombi</name>
    <dbReference type="NCBI Taxonomy" id="71253"/>
    <lineage>
        <taxon>Bacteria</taxon>
        <taxon>Bacillati</taxon>
        <taxon>Actinomycetota</taxon>
        <taxon>Actinomycetes</taxon>
        <taxon>Micrococcales</taxon>
        <taxon>Micrococcaceae</taxon>
        <taxon>Arthrobacter</taxon>
    </lineage>
</organism>
<keyword evidence="1" id="KW-0812">Transmembrane</keyword>
<dbReference type="InterPro" id="IPR042150">
    <property type="entry name" value="MmRce1-like"/>
</dbReference>
<feature type="transmembrane region" description="Helical" evidence="1">
    <location>
        <begin position="88"/>
        <end position="116"/>
    </location>
</feature>
<evidence type="ECO:0000313" key="4">
    <source>
        <dbReference type="Proteomes" id="UP000195913"/>
    </source>
</evidence>
<accession>A0A1R4GMX0</accession>
<feature type="transmembrane region" description="Helical" evidence="1">
    <location>
        <begin position="190"/>
        <end position="213"/>
    </location>
</feature>
<keyword evidence="4" id="KW-1185">Reference proteome</keyword>
<dbReference type="PANTHER" id="PTHR35797:SF1">
    <property type="entry name" value="PROTEASE"/>
    <property type="match status" value="1"/>
</dbReference>
<sequence>MRSIRLKPIVYYVVIAYALAWLVALPLWLGGQGLGDPLFTLYALVMMLTPTVAALVVTRFAEPTDQRPGGPGIARSLGLWPLKPVGPLLAFVAAGWLLPMLLVMGGLLLGAVLGLYPADFAQLPVLRGLMAQQAPQAAEQIMSMPAALLIASQLFNVLLGSIINLVPALGEEIGWRGWLVSRLEPCGKTATVLISGIIWGLWHAPLILLGYNYPGVPGWLSLLAMCGMTISFGAVFAWLRLASRSVWPAALAHGSLNAAAGLFLVFASTSDLDMLVIAPLGWTGWILPLILAGLLLWKLPVKRQRTA</sequence>
<feature type="domain" description="CAAX prenyl protease 2/Lysostaphin resistance protein A-like" evidence="2">
    <location>
        <begin position="157"/>
        <end position="258"/>
    </location>
</feature>
<dbReference type="GO" id="GO:0004175">
    <property type="term" value="F:endopeptidase activity"/>
    <property type="evidence" value="ECO:0007669"/>
    <property type="project" value="UniProtKB-ARBA"/>
</dbReference>
<name>A0A1R4GMX0_9MICC</name>
<dbReference type="PANTHER" id="PTHR35797">
    <property type="entry name" value="PROTEASE-RELATED"/>
    <property type="match status" value="1"/>
</dbReference>
<reference evidence="3 4" key="1">
    <citation type="submission" date="2017-02" db="EMBL/GenBank/DDBJ databases">
        <authorList>
            <person name="Peterson S.W."/>
        </authorList>
    </citation>
    <scope>NUCLEOTIDE SEQUENCE [LARGE SCALE GENOMIC DNA]</scope>
    <source>
        <strain evidence="3 4">B Ar 00.02</strain>
    </source>
</reference>
<feature type="transmembrane region" description="Helical" evidence="1">
    <location>
        <begin position="146"/>
        <end position="169"/>
    </location>
</feature>
<dbReference type="RefSeq" id="WP_086999717.1">
    <property type="nucleotide sequence ID" value="NZ_FUHW01000038.1"/>
</dbReference>
<dbReference type="GO" id="GO:0080120">
    <property type="term" value="P:CAAX-box protein maturation"/>
    <property type="evidence" value="ECO:0007669"/>
    <property type="project" value="UniProtKB-ARBA"/>
</dbReference>
<feature type="transmembrane region" description="Helical" evidence="1">
    <location>
        <begin position="219"/>
        <end position="239"/>
    </location>
</feature>
<feature type="transmembrane region" description="Helical" evidence="1">
    <location>
        <begin position="41"/>
        <end position="61"/>
    </location>
</feature>
<evidence type="ECO:0000259" key="2">
    <source>
        <dbReference type="Pfam" id="PF02517"/>
    </source>
</evidence>
<dbReference type="Proteomes" id="UP000195913">
    <property type="component" value="Unassembled WGS sequence"/>
</dbReference>
<dbReference type="Pfam" id="PF02517">
    <property type="entry name" value="Rce1-like"/>
    <property type="match status" value="1"/>
</dbReference>
<dbReference type="EMBL" id="FUHW01000038">
    <property type="protein sequence ID" value="SJM69222.1"/>
    <property type="molecule type" value="Genomic_DNA"/>
</dbReference>